<proteinExistence type="predicted"/>
<organism evidence="2 3">
    <name type="scientific">Wolfiporia cocos (strain MD-104)</name>
    <name type="common">Brown rot fungus</name>
    <dbReference type="NCBI Taxonomy" id="742152"/>
    <lineage>
        <taxon>Eukaryota</taxon>
        <taxon>Fungi</taxon>
        <taxon>Dikarya</taxon>
        <taxon>Basidiomycota</taxon>
        <taxon>Agaricomycotina</taxon>
        <taxon>Agaricomycetes</taxon>
        <taxon>Polyporales</taxon>
        <taxon>Phaeolaceae</taxon>
        <taxon>Wolfiporia</taxon>
    </lineage>
</organism>
<gene>
    <name evidence="2" type="ORF">WOLCODRAFT_158461</name>
</gene>
<dbReference type="Proteomes" id="UP000218811">
    <property type="component" value="Unassembled WGS sequence"/>
</dbReference>
<name>A0A2H3JBG2_WOLCO</name>
<evidence type="ECO:0000313" key="3">
    <source>
        <dbReference type="Proteomes" id="UP000218811"/>
    </source>
</evidence>
<reference evidence="2 3" key="1">
    <citation type="journal article" date="2012" name="Science">
        <title>The Paleozoic origin of enzymatic lignin decomposition reconstructed from 31 fungal genomes.</title>
        <authorList>
            <person name="Floudas D."/>
            <person name="Binder M."/>
            <person name="Riley R."/>
            <person name="Barry K."/>
            <person name="Blanchette R.A."/>
            <person name="Henrissat B."/>
            <person name="Martinez A.T."/>
            <person name="Otillar R."/>
            <person name="Spatafora J.W."/>
            <person name="Yadav J.S."/>
            <person name="Aerts A."/>
            <person name="Benoit I."/>
            <person name="Boyd A."/>
            <person name="Carlson A."/>
            <person name="Copeland A."/>
            <person name="Coutinho P.M."/>
            <person name="de Vries R.P."/>
            <person name="Ferreira P."/>
            <person name="Findley K."/>
            <person name="Foster B."/>
            <person name="Gaskell J."/>
            <person name="Glotzer D."/>
            <person name="Gorecki P."/>
            <person name="Heitman J."/>
            <person name="Hesse C."/>
            <person name="Hori C."/>
            <person name="Igarashi K."/>
            <person name="Jurgens J.A."/>
            <person name="Kallen N."/>
            <person name="Kersten P."/>
            <person name="Kohler A."/>
            <person name="Kuees U."/>
            <person name="Kumar T.K.A."/>
            <person name="Kuo A."/>
            <person name="LaButti K."/>
            <person name="Larrondo L.F."/>
            <person name="Lindquist E."/>
            <person name="Ling A."/>
            <person name="Lombard V."/>
            <person name="Lucas S."/>
            <person name="Lundell T."/>
            <person name="Martin R."/>
            <person name="McLaughlin D.J."/>
            <person name="Morgenstern I."/>
            <person name="Morin E."/>
            <person name="Murat C."/>
            <person name="Nagy L.G."/>
            <person name="Nolan M."/>
            <person name="Ohm R.A."/>
            <person name="Patyshakuliyeva A."/>
            <person name="Rokas A."/>
            <person name="Ruiz-Duenas F.J."/>
            <person name="Sabat G."/>
            <person name="Salamov A."/>
            <person name="Samejima M."/>
            <person name="Schmutz J."/>
            <person name="Slot J.C."/>
            <person name="St John F."/>
            <person name="Stenlid J."/>
            <person name="Sun H."/>
            <person name="Sun S."/>
            <person name="Syed K."/>
            <person name="Tsang A."/>
            <person name="Wiebenga A."/>
            <person name="Young D."/>
            <person name="Pisabarro A."/>
            <person name="Eastwood D.C."/>
            <person name="Martin F."/>
            <person name="Cullen D."/>
            <person name="Grigoriev I.V."/>
            <person name="Hibbett D.S."/>
        </authorList>
    </citation>
    <scope>NUCLEOTIDE SEQUENCE [LARGE SCALE GENOMIC DNA]</scope>
    <source>
        <strain evidence="2 3">MD-104</strain>
    </source>
</reference>
<protein>
    <recommendedName>
        <fullName evidence="4">Fungal-type protein kinase domain-containing protein</fullName>
    </recommendedName>
</protein>
<evidence type="ECO:0000256" key="1">
    <source>
        <dbReference type="SAM" id="MobiDB-lite"/>
    </source>
</evidence>
<sequence length="306" mass="33979">MDDFDYSSPIQSLLYEDPDGNRGSPLSKGDLKMAEELKKEVKERAFLAVSLLDMFGYEEDEDGIERVEKEAIDRQVCHDLESFYWLLIWVVLRHTKHSHKQKARAFNILFDVNTEATAQTMKIVFVARKSLSVEGNRPLSWLLDKLRRLVLAANSDIIESGGIAQGSLTYESMLSVFNEALAMDCWPADDKAIPFPPPTLRQNKPSDGTLTLGNGHKQKGSVRASGQPELGKIPELPTHNGAYDGTNKGPDVPCPRSQAPIAGSSGAAARPSASGVASTRCRKRNWREILPARGQHERRAKRARQN</sequence>
<evidence type="ECO:0008006" key="4">
    <source>
        <dbReference type="Google" id="ProtNLM"/>
    </source>
</evidence>
<feature type="compositionally biased region" description="Basic residues" evidence="1">
    <location>
        <begin position="296"/>
        <end position="306"/>
    </location>
</feature>
<feature type="compositionally biased region" description="Low complexity" evidence="1">
    <location>
        <begin position="257"/>
        <end position="278"/>
    </location>
</feature>
<dbReference type="OrthoDB" id="3270165at2759"/>
<feature type="region of interest" description="Disordered" evidence="1">
    <location>
        <begin position="200"/>
        <end position="306"/>
    </location>
</feature>
<feature type="region of interest" description="Disordered" evidence="1">
    <location>
        <begin position="1"/>
        <end position="28"/>
    </location>
</feature>
<accession>A0A2H3JBG2</accession>
<feature type="compositionally biased region" description="Polar residues" evidence="1">
    <location>
        <begin position="200"/>
        <end position="212"/>
    </location>
</feature>
<evidence type="ECO:0000313" key="2">
    <source>
        <dbReference type="EMBL" id="PCH38925.1"/>
    </source>
</evidence>
<dbReference type="AlphaFoldDB" id="A0A2H3JBG2"/>
<keyword evidence="3" id="KW-1185">Reference proteome</keyword>
<dbReference type="EMBL" id="KB467943">
    <property type="protein sequence ID" value="PCH38925.1"/>
    <property type="molecule type" value="Genomic_DNA"/>
</dbReference>